<organism evidence="2 3">
    <name type="scientific">Rhodococcus ruber</name>
    <dbReference type="NCBI Taxonomy" id="1830"/>
    <lineage>
        <taxon>Bacteria</taxon>
        <taxon>Bacillati</taxon>
        <taxon>Actinomycetota</taxon>
        <taxon>Actinomycetes</taxon>
        <taxon>Mycobacteriales</taxon>
        <taxon>Nocardiaceae</taxon>
        <taxon>Rhodococcus</taxon>
    </lineage>
</organism>
<reference evidence="2 3" key="1">
    <citation type="journal article" date="2014" name="Genome Announc.">
        <title>Draft Genome Sequence of Propane- and Butane-Oxidizing Actinobacterium Rhodococcus ruber IEGM 231.</title>
        <authorList>
            <person name="Ivshina I.B."/>
            <person name="Kuyukina M.S."/>
            <person name="Krivoruchko A.V."/>
            <person name="Barbe V."/>
            <person name="Fischer C."/>
        </authorList>
    </citation>
    <scope>NUCLEOTIDE SEQUENCE [LARGE SCALE GENOMIC DNA]</scope>
</reference>
<dbReference type="Proteomes" id="UP000042997">
    <property type="component" value="Unassembled WGS sequence"/>
</dbReference>
<dbReference type="AlphaFoldDB" id="A0A098BHL0"/>
<evidence type="ECO:0000313" key="2">
    <source>
        <dbReference type="EMBL" id="CDZ88178.1"/>
    </source>
</evidence>
<evidence type="ECO:0000256" key="1">
    <source>
        <dbReference type="SAM" id="MobiDB-lite"/>
    </source>
</evidence>
<sequence>MDVPSLDATPTVPKAGNEPLHESGRLLGQQLRDFWAWAYSDLLGNAMRGVLAEYLVGTALGCVHGRTRLEWDAWDLRTEGGIRVEIKSAAYLQSWRQSAYSRISFDIRPTTAWYAETNTYSPDRRRQADVYVFCLFAHRDKATADPLDVGQWEFYVTSAHRLDETVGAQKRISLAALLQRVRPIRAGFGELRAAVEAIPPGPRDTPRQDPE</sequence>
<name>A0A098BHL0_9NOCA</name>
<evidence type="ECO:0000313" key="3">
    <source>
        <dbReference type="Proteomes" id="UP000042997"/>
    </source>
</evidence>
<dbReference type="GeneID" id="66835748"/>
<dbReference type="EMBL" id="CCSD01000049">
    <property type="protein sequence ID" value="CDZ88178.1"/>
    <property type="molecule type" value="Genomic_DNA"/>
</dbReference>
<dbReference type="RefSeq" id="WP_040271254.1">
    <property type="nucleotide sequence ID" value="NZ_CP044211.1"/>
</dbReference>
<protein>
    <submittedName>
        <fullName evidence="2">Uncharacterized protein</fullName>
    </submittedName>
</protein>
<accession>A0A098BHL0</accession>
<proteinExistence type="predicted"/>
<feature type="region of interest" description="Disordered" evidence="1">
    <location>
        <begin position="1"/>
        <end position="21"/>
    </location>
</feature>
<dbReference type="OrthoDB" id="9803979at2"/>
<gene>
    <name evidence="2" type="ORF">RHRU231_390095</name>
</gene>